<keyword evidence="2 7" id="KW-0378">Hydrolase</keyword>
<dbReference type="InterPro" id="IPR029062">
    <property type="entry name" value="Class_I_gatase-like"/>
</dbReference>
<proteinExistence type="inferred from homology"/>
<sequence>MKIGVLGVQGDVREHVEALHKLGVETLIVKLPEQLDMVDGLILPGGESTTMIRILKEMDMDEKLVERINNGLPVFATCAGVILLAKRIENYSQEKLGVLDITVERNAYGRQVESFETFVEIPAVGKDPFRAIFIRAPRIVETGKNVEILATYDYDPVLVKEGNILACTFHPELTDDLRLHRYFLEMVK</sequence>
<gene>
    <name evidence="7" type="primary">pdxT</name>
    <name evidence="10" type="ORF">XD57_0947</name>
</gene>
<dbReference type="GO" id="GO:0004359">
    <property type="term" value="F:glutaminase activity"/>
    <property type="evidence" value="ECO:0007669"/>
    <property type="project" value="UniProtKB-UniRule"/>
</dbReference>
<name>A0A101EQX1_9THEM</name>
<dbReference type="AlphaFoldDB" id="A0A101EQX1"/>
<dbReference type="GO" id="GO:1903600">
    <property type="term" value="C:glutaminase complex"/>
    <property type="evidence" value="ECO:0007669"/>
    <property type="project" value="TreeGrafter"/>
</dbReference>
<dbReference type="PATRIC" id="fig|93930.3.peg.1802"/>
<feature type="binding site" evidence="7 9">
    <location>
        <begin position="134"/>
        <end position="135"/>
    </location>
    <ligand>
        <name>L-glutamine</name>
        <dbReference type="ChEBI" id="CHEBI:58359"/>
    </ligand>
</feature>
<reference evidence="10 11" key="1">
    <citation type="journal article" date="2015" name="MBio">
        <title>Genome-Resolved Metagenomic Analysis Reveals Roles for Candidate Phyla and Other Microbial Community Members in Biogeochemical Transformations in Oil Reservoirs.</title>
        <authorList>
            <person name="Hu P."/>
            <person name="Tom L."/>
            <person name="Singh A."/>
            <person name="Thomas B.C."/>
            <person name="Baker B.J."/>
            <person name="Piceno Y.M."/>
            <person name="Andersen G.L."/>
            <person name="Banfield J.F."/>
        </authorList>
    </citation>
    <scope>NUCLEOTIDE SEQUENCE [LARGE SCALE GENOMIC DNA]</scope>
    <source>
        <strain evidence="10">46_26</strain>
    </source>
</reference>
<comment type="catalytic activity">
    <reaction evidence="7">
        <text>aldehydo-D-ribose 5-phosphate + D-glyceraldehyde 3-phosphate + L-glutamine = pyridoxal 5'-phosphate + L-glutamate + phosphate + 3 H2O + H(+)</text>
        <dbReference type="Rhea" id="RHEA:31507"/>
        <dbReference type="ChEBI" id="CHEBI:15377"/>
        <dbReference type="ChEBI" id="CHEBI:15378"/>
        <dbReference type="ChEBI" id="CHEBI:29985"/>
        <dbReference type="ChEBI" id="CHEBI:43474"/>
        <dbReference type="ChEBI" id="CHEBI:58273"/>
        <dbReference type="ChEBI" id="CHEBI:58359"/>
        <dbReference type="ChEBI" id="CHEBI:59776"/>
        <dbReference type="ChEBI" id="CHEBI:597326"/>
        <dbReference type="EC" id="4.3.3.6"/>
    </reaction>
</comment>
<dbReference type="InterPro" id="IPR002161">
    <property type="entry name" value="PdxT/SNO"/>
</dbReference>
<evidence type="ECO:0000313" key="10">
    <source>
        <dbReference type="EMBL" id="KUK22950.1"/>
    </source>
</evidence>
<keyword evidence="4 7" id="KW-0315">Glutamine amidotransferase</keyword>
<dbReference type="GO" id="GO:0016740">
    <property type="term" value="F:transferase activity"/>
    <property type="evidence" value="ECO:0007669"/>
    <property type="project" value="UniProtKB-KW"/>
</dbReference>
<dbReference type="GO" id="GO:0036381">
    <property type="term" value="F:pyridoxal 5'-phosphate synthase (glutamine hydrolysing) activity"/>
    <property type="evidence" value="ECO:0007669"/>
    <property type="project" value="UniProtKB-UniRule"/>
</dbReference>
<evidence type="ECO:0000256" key="4">
    <source>
        <dbReference type="ARBA" id="ARBA00022962"/>
    </source>
</evidence>
<protein>
    <recommendedName>
        <fullName evidence="7">Pyridoxal 5'-phosphate synthase subunit PdxT</fullName>
        <ecNumber evidence="7">4.3.3.6</ecNumber>
    </recommendedName>
    <alternativeName>
        <fullName evidence="7">Pdx2</fullName>
    </alternativeName>
    <alternativeName>
        <fullName evidence="7">Pyridoxal 5'-phosphate synthase glutaminase subunit</fullName>
        <ecNumber evidence="7">3.5.1.2</ecNumber>
    </alternativeName>
</protein>
<dbReference type="UniPathway" id="UPA00245"/>
<comment type="similarity">
    <text evidence="1 7">Belongs to the glutaminase PdxT/SNO family.</text>
</comment>
<keyword evidence="5 7" id="KW-0456">Lyase</keyword>
<dbReference type="EC" id="3.5.1.2" evidence="7"/>
<dbReference type="CDD" id="cd01749">
    <property type="entry name" value="GATase1_PB"/>
    <property type="match status" value="1"/>
</dbReference>
<dbReference type="GO" id="GO:0005829">
    <property type="term" value="C:cytosol"/>
    <property type="evidence" value="ECO:0007669"/>
    <property type="project" value="TreeGrafter"/>
</dbReference>
<dbReference type="PROSITE" id="PS51274">
    <property type="entry name" value="GATASE_COBBQ"/>
    <property type="match status" value="1"/>
</dbReference>
<dbReference type="PIRSF" id="PIRSF005639">
    <property type="entry name" value="Glut_amidoT_SNO"/>
    <property type="match status" value="1"/>
</dbReference>
<dbReference type="PROSITE" id="PS51273">
    <property type="entry name" value="GATASE_TYPE_1"/>
    <property type="match status" value="1"/>
</dbReference>
<dbReference type="EMBL" id="LGFG01000071">
    <property type="protein sequence ID" value="KUK22950.1"/>
    <property type="molecule type" value="Genomic_DNA"/>
</dbReference>
<evidence type="ECO:0000256" key="8">
    <source>
        <dbReference type="PIRSR" id="PIRSR005639-1"/>
    </source>
</evidence>
<accession>A0A101EQX1</accession>
<comment type="caution">
    <text evidence="10">The sequence shown here is derived from an EMBL/GenBank/DDBJ whole genome shotgun (WGS) entry which is preliminary data.</text>
</comment>
<keyword evidence="3 7" id="KW-0663">Pyridoxal phosphate</keyword>
<dbReference type="Gene3D" id="3.40.50.880">
    <property type="match status" value="1"/>
</dbReference>
<dbReference type="EC" id="4.3.3.6" evidence="7"/>
<evidence type="ECO:0000256" key="2">
    <source>
        <dbReference type="ARBA" id="ARBA00022801"/>
    </source>
</evidence>
<dbReference type="PROSITE" id="PS51130">
    <property type="entry name" value="PDXT_SNO_2"/>
    <property type="match status" value="1"/>
</dbReference>
<dbReference type="PANTHER" id="PTHR31559:SF0">
    <property type="entry name" value="PYRIDOXAL 5'-PHOSPHATE SYNTHASE SUBUNIT SNO1-RELATED"/>
    <property type="match status" value="1"/>
</dbReference>
<dbReference type="PANTHER" id="PTHR31559">
    <property type="entry name" value="PYRIDOXAL 5'-PHOSPHATE SYNTHASE SUBUNIT SNO"/>
    <property type="match status" value="1"/>
</dbReference>
<dbReference type="HAMAP" id="MF_01615">
    <property type="entry name" value="PdxT"/>
    <property type="match status" value="1"/>
</dbReference>
<dbReference type="GO" id="GO:0042823">
    <property type="term" value="P:pyridoxal phosphate biosynthetic process"/>
    <property type="evidence" value="ECO:0007669"/>
    <property type="project" value="UniProtKB-UniRule"/>
</dbReference>
<dbReference type="GO" id="GO:0006543">
    <property type="term" value="P:L-glutamine catabolic process"/>
    <property type="evidence" value="ECO:0007669"/>
    <property type="project" value="UniProtKB-UniRule"/>
</dbReference>
<dbReference type="Proteomes" id="UP000058636">
    <property type="component" value="Unassembled WGS sequence"/>
</dbReference>
<feature type="binding site" evidence="7 9">
    <location>
        <position position="105"/>
    </location>
    <ligand>
        <name>L-glutamine</name>
        <dbReference type="ChEBI" id="CHEBI:58359"/>
    </ligand>
</feature>
<dbReference type="SUPFAM" id="SSF52317">
    <property type="entry name" value="Class I glutamine amidotransferase-like"/>
    <property type="match status" value="1"/>
</dbReference>
<feature type="active site" description="Charge relay system" evidence="7 8">
    <location>
        <position position="172"/>
    </location>
</feature>
<evidence type="ECO:0000256" key="7">
    <source>
        <dbReference type="HAMAP-Rule" id="MF_01615"/>
    </source>
</evidence>
<evidence type="ECO:0000313" key="11">
    <source>
        <dbReference type="Proteomes" id="UP000058636"/>
    </source>
</evidence>
<evidence type="ECO:0000256" key="3">
    <source>
        <dbReference type="ARBA" id="ARBA00022898"/>
    </source>
</evidence>
<dbReference type="FunFam" id="3.40.50.880:FF:000041">
    <property type="entry name" value="Glutamine amidotransferase subunit pdxT, putative"/>
    <property type="match status" value="1"/>
</dbReference>
<dbReference type="PROSITE" id="PS01236">
    <property type="entry name" value="PDXT_SNO_1"/>
    <property type="match status" value="1"/>
</dbReference>
<dbReference type="Pfam" id="PF01174">
    <property type="entry name" value="SNO"/>
    <property type="match status" value="1"/>
</dbReference>
<comment type="catalytic activity">
    <reaction evidence="6 7">
        <text>L-glutamine + H2O = L-glutamate + NH4(+)</text>
        <dbReference type="Rhea" id="RHEA:15889"/>
        <dbReference type="ChEBI" id="CHEBI:15377"/>
        <dbReference type="ChEBI" id="CHEBI:28938"/>
        <dbReference type="ChEBI" id="CHEBI:29985"/>
        <dbReference type="ChEBI" id="CHEBI:58359"/>
        <dbReference type="EC" id="3.5.1.2"/>
    </reaction>
</comment>
<dbReference type="InterPro" id="IPR021196">
    <property type="entry name" value="PdxT/SNO_CS"/>
</dbReference>
<evidence type="ECO:0000256" key="5">
    <source>
        <dbReference type="ARBA" id="ARBA00023239"/>
    </source>
</evidence>
<feature type="binding site" evidence="7 9">
    <location>
        <begin position="46"/>
        <end position="48"/>
    </location>
    <ligand>
        <name>L-glutamine</name>
        <dbReference type="ChEBI" id="CHEBI:58359"/>
    </ligand>
</feature>
<feature type="active site" description="Nucleophile" evidence="7 8">
    <location>
        <position position="78"/>
    </location>
</feature>
<evidence type="ECO:0000256" key="6">
    <source>
        <dbReference type="ARBA" id="ARBA00049534"/>
    </source>
</evidence>
<comment type="pathway">
    <text evidence="7">Cofactor biosynthesis; pyridoxal 5'-phosphate biosynthesis.</text>
</comment>
<comment type="function">
    <text evidence="7">Catalyzes the hydrolysis of glutamine to glutamate and ammonia as part of the biosynthesis of pyridoxal 5'-phosphate. The resulting ammonia molecule is channeled to the active site of PdxS.</text>
</comment>
<evidence type="ECO:0000256" key="1">
    <source>
        <dbReference type="ARBA" id="ARBA00008345"/>
    </source>
</evidence>
<dbReference type="GO" id="GO:0008614">
    <property type="term" value="P:pyridoxine metabolic process"/>
    <property type="evidence" value="ECO:0007669"/>
    <property type="project" value="TreeGrafter"/>
</dbReference>
<keyword evidence="10" id="KW-0808">Transferase</keyword>
<dbReference type="SMR" id="A0A101EQX1"/>
<organism evidence="10 11">
    <name type="scientific">Thermotoga petrophila</name>
    <dbReference type="NCBI Taxonomy" id="93929"/>
    <lineage>
        <taxon>Bacteria</taxon>
        <taxon>Thermotogati</taxon>
        <taxon>Thermotogota</taxon>
        <taxon>Thermotogae</taxon>
        <taxon>Thermotogales</taxon>
        <taxon>Thermotogaceae</taxon>
        <taxon>Thermotoga</taxon>
    </lineage>
</organism>
<comment type="subunit">
    <text evidence="7">In the presence of PdxS, forms a dodecamer of heterodimers. Only shows activity in the heterodimer.</text>
</comment>
<dbReference type="NCBIfam" id="TIGR03800">
    <property type="entry name" value="PLP_synth_Pdx2"/>
    <property type="match status" value="1"/>
</dbReference>
<evidence type="ECO:0000256" key="9">
    <source>
        <dbReference type="PIRSR" id="PIRSR005639-2"/>
    </source>
</evidence>
<feature type="active site" description="Charge relay system" evidence="7 8">
    <location>
        <position position="170"/>
    </location>
</feature>